<keyword evidence="2" id="KW-1185">Reference proteome</keyword>
<dbReference type="GeneID" id="107910606"/>
<proteinExistence type="predicted"/>
<evidence type="ECO:0000256" key="1">
    <source>
        <dbReference type="SAM" id="MobiDB-lite"/>
    </source>
</evidence>
<evidence type="ECO:0000313" key="2">
    <source>
        <dbReference type="Proteomes" id="UP000818029"/>
    </source>
</evidence>
<organism evidence="2 3">
    <name type="scientific">Gossypium hirsutum</name>
    <name type="common">Upland cotton</name>
    <name type="synonym">Gossypium mexicanum</name>
    <dbReference type="NCBI Taxonomy" id="3635"/>
    <lineage>
        <taxon>Eukaryota</taxon>
        <taxon>Viridiplantae</taxon>
        <taxon>Streptophyta</taxon>
        <taxon>Embryophyta</taxon>
        <taxon>Tracheophyta</taxon>
        <taxon>Spermatophyta</taxon>
        <taxon>Magnoliopsida</taxon>
        <taxon>eudicotyledons</taxon>
        <taxon>Gunneridae</taxon>
        <taxon>Pentapetalae</taxon>
        <taxon>rosids</taxon>
        <taxon>malvids</taxon>
        <taxon>Malvales</taxon>
        <taxon>Malvaceae</taxon>
        <taxon>Malvoideae</taxon>
        <taxon>Gossypium</taxon>
    </lineage>
</organism>
<protein>
    <submittedName>
        <fullName evidence="3">Plant UBX domain-containing protein 13</fullName>
    </submittedName>
</protein>
<gene>
    <name evidence="3" type="primary">LOC107910606</name>
</gene>
<sequence length="92" mass="10227">MLEEHAGNLNTAVTAYFSEGDRPTSTIVPVDDAMDVDDPNEVVPNRPVFPFLPLSRTNEQSSLHDRNFHSSFFDGDSGSTHEPMVTHPTEVR</sequence>
<dbReference type="KEGG" id="ghi:107910606"/>
<dbReference type="PaxDb" id="3635-A0A1U8K0B6"/>
<evidence type="ECO:0000313" key="3">
    <source>
        <dbReference type="RefSeq" id="XP_016693999.1"/>
    </source>
</evidence>
<reference evidence="2" key="1">
    <citation type="journal article" date="2020" name="Nat. Genet.">
        <title>Genomic diversifications of five Gossypium allopolyploid species and their impact on cotton improvement.</title>
        <authorList>
            <person name="Chen Z.J."/>
            <person name="Sreedasyam A."/>
            <person name="Ando A."/>
            <person name="Song Q."/>
            <person name="De Santiago L.M."/>
            <person name="Hulse-Kemp A.M."/>
            <person name="Ding M."/>
            <person name="Ye W."/>
            <person name="Kirkbride R.C."/>
            <person name="Jenkins J."/>
            <person name="Plott C."/>
            <person name="Lovell J."/>
            <person name="Lin Y.M."/>
            <person name="Vaughn R."/>
            <person name="Liu B."/>
            <person name="Simpson S."/>
            <person name="Scheffler B.E."/>
            <person name="Wen L."/>
            <person name="Saski C.A."/>
            <person name="Grover C.E."/>
            <person name="Hu G."/>
            <person name="Conover J.L."/>
            <person name="Carlson J.W."/>
            <person name="Shu S."/>
            <person name="Boston L.B."/>
            <person name="Williams M."/>
            <person name="Peterson D.G."/>
            <person name="McGee K."/>
            <person name="Jones D.C."/>
            <person name="Wendel J.F."/>
            <person name="Stelly D.M."/>
            <person name="Grimwood J."/>
            <person name="Schmutz J."/>
        </authorList>
    </citation>
    <scope>NUCLEOTIDE SEQUENCE [LARGE SCALE GENOMIC DNA]</scope>
    <source>
        <strain evidence="2">cv. TM-1</strain>
    </source>
</reference>
<feature type="region of interest" description="Disordered" evidence="1">
    <location>
        <begin position="60"/>
        <end position="92"/>
    </location>
</feature>
<name>A0A1U8K0B6_GOSHI</name>
<dbReference type="STRING" id="3635.A0A1U8K0B6"/>
<reference evidence="3" key="2">
    <citation type="submission" date="2025-08" db="UniProtKB">
        <authorList>
            <consortium name="RefSeq"/>
        </authorList>
    </citation>
    <scope>IDENTIFICATION</scope>
</reference>
<accession>A0A1U8K0B6</accession>
<dbReference type="RefSeq" id="XP_016693999.1">
    <property type="nucleotide sequence ID" value="XM_016838510.2"/>
</dbReference>
<dbReference type="AlphaFoldDB" id="A0A1U8K0B6"/>
<dbReference type="Proteomes" id="UP000818029">
    <property type="component" value="Chromosome D02"/>
</dbReference>